<protein>
    <submittedName>
        <fullName evidence="1">Uncharacterized protein</fullName>
    </submittedName>
</protein>
<dbReference type="Proteomes" id="UP001050691">
    <property type="component" value="Unassembled WGS sequence"/>
</dbReference>
<organism evidence="1 2">
    <name type="scientific">Clathrus columnatus</name>
    <dbReference type="NCBI Taxonomy" id="1419009"/>
    <lineage>
        <taxon>Eukaryota</taxon>
        <taxon>Fungi</taxon>
        <taxon>Dikarya</taxon>
        <taxon>Basidiomycota</taxon>
        <taxon>Agaricomycotina</taxon>
        <taxon>Agaricomycetes</taxon>
        <taxon>Phallomycetidae</taxon>
        <taxon>Phallales</taxon>
        <taxon>Clathraceae</taxon>
        <taxon>Clathrus</taxon>
    </lineage>
</organism>
<keyword evidence="2" id="KW-1185">Reference proteome</keyword>
<evidence type="ECO:0000313" key="2">
    <source>
        <dbReference type="Proteomes" id="UP001050691"/>
    </source>
</evidence>
<reference evidence="1" key="1">
    <citation type="submission" date="2021-10" db="EMBL/GenBank/DDBJ databases">
        <title>De novo Genome Assembly of Clathrus columnatus (Basidiomycota, Fungi) Using Illumina and Nanopore Sequence Data.</title>
        <authorList>
            <person name="Ogiso-Tanaka E."/>
            <person name="Itagaki H."/>
            <person name="Hosoya T."/>
            <person name="Hosaka K."/>
        </authorList>
    </citation>
    <scope>NUCLEOTIDE SEQUENCE</scope>
    <source>
        <strain evidence="1">MO-923</strain>
    </source>
</reference>
<dbReference type="EMBL" id="BPWL01000002">
    <property type="protein sequence ID" value="GJJ07142.1"/>
    <property type="molecule type" value="Genomic_DNA"/>
</dbReference>
<evidence type="ECO:0000313" key="1">
    <source>
        <dbReference type="EMBL" id="GJJ07142.1"/>
    </source>
</evidence>
<comment type="caution">
    <text evidence="1">The sequence shown here is derived from an EMBL/GenBank/DDBJ whole genome shotgun (WGS) entry which is preliminary data.</text>
</comment>
<proteinExistence type="predicted"/>
<dbReference type="AlphaFoldDB" id="A0AAV4ZY29"/>
<gene>
    <name evidence="1" type="ORF">Clacol_001342</name>
</gene>
<accession>A0AAV4ZY29</accession>
<sequence length="359" mass="41671">MGDTLYLFYDNSVWSPKDTRFLFPIAKKVEDLRTEYKPFLFVLIDNDVSASEPKPDLVFGNHIFPIQAASPDPNHFERWAKRRKAGIWGLPLWDETELNLAFPLQPRYPEFKALLEEGMSAPLEPPEKTSIKAALNTLKKWREKKNRLLNDLRIDDDSDEEKIIEKEDEIYGINMSTIDGALEVLIHAAIQDFGPVARDVYDCIFDPEATSTIQANAIANVTYEDLQALSKTFRRKFTFPEQMISHHIIIVNPVSDDSVHAYERIFDEWKIEYRSIQIVREMAQKLEEEKDERLAKLYHFFRSSAQSSTLASSIHEHIAHRILRTDARRNLDLIQMRGDITDDAPVLVTDFEKDERSDE</sequence>
<name>A0AAV4ZY29_9AGAM</name>